<evidence type="ECO:0000313" key="2">
    <source>
        <dbReference type="Proteomes" id="UP001595648"/>
    </source>
</evidence>
<comment type="caution">
    <text evidence="1">The sequence shown here is derived from an EMBL/GenBank/DDBJ whole genome shotgun (WGS) entry which is preliminary data.</text>
</comment>
<proteinExistence type="predicted"/>
<reference evidence="2" key="1">
    <citation type="journal article" date="2019" name="Int. J. Syst. Evol. Microbiol.">
        <title>The Global Catalogue of Microorganisms (GCM) 10K type strain sequencing project: providing services to taxonomists for standard genome sequencing and annotation.</title>
        <authorList>
            <consortium name="The Broad Institute Genomics Platform"/>
            <consortium name="The Broad Institute Genome Sequencing Center for Infectious Disease"/>
            <person name="Wu L."/>
            <person name="Ma J."/>
        </authorList>
    </citation>
    <scope>NUCLEOTIDE SEQUENCE [LARGE SCALE GENOMIC DNA]</scope>
    <source>
        <strain evidence="2">ICMP 19515</strain>
    </source>
</reference>
<dbReference type="RefSeq" id="WP_378984804.1">
    <property type="nucleotide sequence ID" value="NZ_JBHRVD010000001.1"/>
</dbReference>
<dbReference type="EMBL" id="JBHRVD010000001">
    <property type="protein sequence ID" value="MFC3326173.1"/>
    <property type="molecule type" value="Genomic_DNA"/>
</dbReference>
<evidence type="ECO:0000313" key="1">
    <source>
        <dbReference type="EMBL" id="MFC3326173.1"/>
    </source>
</evidence>
<organism evidence="1 2">
    <name type="scientific">Mesorhizobium cantuariense</name>
    <dbReference type="NCBI Taxonomy" id="1300275"/>
    <lineage>
        <taxon>Bacteria</taxon>
        <taxon>Pseudomonadati</taxon>
        <taxon>Pseudomonadota</taxon>
        <taxon>Alphaproteobacteria</taxon>
        <taxon>Hyphomicrobiales</taxon>
        <taxon>Phyllobacteriaceae</taxon>
        <taxon>Mesorhizobium</taxon>
    </lineage>
</organism>
<accession>A0ABV7MXD3</accession>
<protein>
    <submittedName>
        <fullName evidence="1">Uncharacterized protein</fullName>
    </submittedName>
</protein>
<dbReference type="Proteomes" id="UP001595648">
    <property type="component" value="Unassembled WGS sequence"/>
</dbReference>
<name>A0ABV7MXD3_9HYPH</name>
<keyword evidence="2" id="KW-1185">Reference proteome</keyword>
<sequence length="87" mass="10042">MLNEDTFKFEIGAWVTHVDHPMPSLVMERQMGRPKRGDPIEVYGVRSFAFEDQNRDRLMLGQFLKPIDRAAWDVCLFNTGSDVDEPA</sequence>
<gene>
    <name evidence="1" type="ORF">ACFOJ9_31150</name>
</gene>